<dbReference type="PANTHER" id="PTHR34954">
    <property type="entry name" value="EXPRESSED PROTEIN"/>
    <property type="match status" value="1"/>
</dbReference>
<keyword evidence="2" id="KW-1185">Reference proteome</keyword>
<dbReference type="EMBL" id="VIEB01000105">
    <property type="protein sequence ID" value="TQE06329.1"/>
    <property type="molecule type" value="Genomic_DNA"/>
</dbReference>
<evidence type="ECO:0000313" key="1">
    <source>
        <dbReference type="EMBL" id="TQE06329.1"/>
    </source>
</evidence>
<name>A0A540N5M8_MALBA</name>
<dbReference type="GO" id="GO:1990052">
    <property type="term" value="P:ER to chloroplast lipid transport"/>
    <property type="evidence" value="ECO:0007669"/>
    <property type="project" value="InterPro"/>
</dbReference>
<dbReference type="PANTHER" id="PTHR34954:SF3">
    <property type="entry name" value="EXPRESSED PROTEIN"/>
    <property type="match status" value="1"/>
</dbReference>
<dbReference type="GO" id="GO:0009941">
    <property type="term" value="C:chloroplast envelope"/>
    <property type="evidence" value="ECO:0007669"/>
    <property type="project" value="TreeGrafter"/>
</dbReference>
<dbReference type="GO" id="GO:0070300">
    <property type="term" value="F:phosphatidic acid binding"/>
    <property type="evidence" value="ECO:0007669"/>
    <property type="project" value="InterPro"/>
</dbReference>
<protein>
    <submittedName>
        <fullName evidence="1">Uncharacterized protein</fullName>
    </submittedName>
</protein>
<dbReference type="AlphaFoldDB" id="A0A540N5M8"/>
<comment type="caution">
    <text evidence="1">The sequence shown here is derived from an EMBL/GenBank/DDBJ whole genome shotgun (WGS) entry which is preliminary data.</text>
</comment>
<sequence>MLAWIFVQLQLLAKRVVNLKSSSANSAKDLMSSPRINLIFQQQIYGPIVFRADSRVALDSLRGKHAPHIEDFIYSLS</sequence>
<gene>
    <name evidence="1" type="ORF">C1H46_008037</name>
</gene>
<dbReference type="GO" id="GO:0034196">
    <property type="term" value="P:acylglycerol transport"/>
    <property type="evidence" value="ECO:0007669"/>
    <property type="project" value="InterPro"/>
</dbReference>
<accession>A0A540N5M8</accession>
<dbReference type="Proteomes" id="UP000315295">
    <property type="component" value="Unassembled WGS sequence"/>
</dbReference>
<reference evidence="1 2" key="1">
    <citation type="journal article" date="2019" name="G3 (Bethesda)">
        <title>Sequencing of a Wild Apple (Malus baccata) Genome Unravels the Differences Between Cultivated and Wild Apple Species Regarding Disease Resistance and Cold Tolerance.</title>
        <authorList>
            <person name="Chen X."/>
        </authorList>
    </citation>
    <scope>NUCLEOTIDE SEQUENCE [LARGE SCALE GENOMIC DNA]</scope>
    <source>
        <strain evidence="2">cv. Shandingzi</strain>
        <tissue evidence="1">Leaves</tissue>
    </source>
</reference>
<dbReference type="STRING" id="106549.A0A540N5M8"/>
<proteinExistence type="predicted"/>
<evidence type="ECO:0000313" key="2">
    <source>
        <dbReference type="Proteomes" id="UP000315295"/>
    </source>
</evidence>
<dbReference type="InterPro" id="IPR044160">
    <property type="entry name" value="TGD4-like"/>
</dbReference>
<organism evidence="1 2">
    <name type="scientific">Malus baccata</name>
    <name type="common">Siberian crab apple</name>
    <name type="synonym">Pyrus baccata</name>
    <dbReference type="NCBI Taxonomy" id="106549"/>
    <lineage>
        <taxon>Eukaryota</taxon>
        <taxon>Viridiplantae</taxon>
        <taxon>Streptophyta</taxon>
        <taxon>Embryophyta</taxon>
        <taxon>Tracheophyta</taxon>
        <taxon>Spermatophyta</taxon>
        <taxon>Magnoliopsida</taxon>
        <taxon>eudicotyledons</taxon>
        <taxon>Gunneridae</taxon>
        <taxon>Pentapetalae</taxon>
        <taxon>rosids</taxon>
        <taxon>fabids</taxon>
        <taxon>Rosales</taxon>
        <taxon>Rosaceae</taxon>
        <taxon>Amygdaloideae</taxon>
        <taxon>Maleae</taxon>
        <taxon>Malus</taxon>
    </lineage>
</organism>